<comment type="caution">
    <text evidence="2">The sequence shown here is derived from an EMBL/GenBank/DDBJ whole genome shotgun (WGS) entry which is preliminary data.</text>
</comment>
<name>A0A6A8NG76_ENTFC</name>
<proteinExistence type="predicted"/>
<dbReference type="InterPro" id="IPR008841">
    <property type="entry name" value="Siphovirus-type_tail_N"/>
</dbReference>
<accession>A0A6A8NG76</accession>
<dbReference type="AlphaFoldDB" id="A0A6A8NG76"/>
<feature type="domain" description="Siphovirus-type tail component RIFT-related" evidence="1">
    <location>
        <begin position="14"/>
        <end position="90"/>
    </location>
</feature>
<reference evidence="2" key="1">
    <citation type="submission" date="2019-10" db="EMBL/GenBank/DDBJ databases">
        <title>Identification of the same linezolid-resistant Tn6246::fexB-poxtA-carrying Enterococcus faecium strain colonizing a hospitalized patient and bovines in different continents.</title>
        <authorList>
            <person name="Tedim A.P."/>
            <person name="Freitas A.R."/>
            <person name="Novais C."/>
            <person name="Duarte B."/>
            <person name="Elghaieb H."/>
            <person name="Abbassi M.S."/>
            <person name="Peixe L."/>
        </authorList>
    </citation>
    <scope>NUCLEOTIDE SEQUENCE</scope>
    <source>
        <strain evidence="2">2FEZ</strain>
    </source>
</reference>
<dbReference type="Pfam" id="PF05709">
    <property type="entry name" value="Sipho_tail"/>
    <property type="match status" value="1"/>
</dbReference>
<organism evidence="2">
    <name type="scientific">Enterococcus faecium</name>
    <name type="common">Streptococcus faecium</name>
    <dbReference type="NCBI Taxonomy" id="1352"/>
    <lineage>
        <taxon>Bacteria</taxon>
        <taxon>Bacillati</taxon>
        <taxon>Bacillota</taxon>
        <taxon>Bacilli</taxon>
        <taxon>Lactobacillales</taxon>
        <taxon>Enterococcaceae</taxon>
        <taxon>Enterococcus</taxon>
    </lineage>
</organism>
<evidence type="ECO:0000313" key="2">
    <source>
        <dbReference type="EMBL" id="MTD35064.1"/>
    </source>
</evidence>
<sequence length="281" mass="31575">MDALITKDGVETRLSSIGLLVTDFQDSSPSVTANKREVTNRSGYIFSGAVHKEKRIVVSGTFVVPNAYALEEKKDEINGLISNDEPFYITKLLPTAGMYDFELPGQKTSDLNLLTLPHQPYKYRYKIIVENEISYTFVGLSTAGLRMKFSFEGRTAELPFGETIPKTLDITKTKQIDYQGTAKCSQLEWPWAIQITSSAVQTGSSNIFYFYIGSNQYTYRSSTPLKEGDILLLKGVETTLNDVNVNDKTNYVHFVLSPGKNRILTNIQGNILLLNYVELYK</sequence>
<evidence type="ECO:0000259" key="1">
    <source>
        <dbReference type="Pfam" id="PF05709"/>
    </source>
</evidence>
<protein>
    <submittedName>
        <fullName evidence="2">Phage tail protein</fullName>
    </submittedName>
</protein>
<gene>
    <name evidence="2" type="ORF">GKZ95_04115</name>
</gene>
<dbReference type="RefSeq" id="WP_137264351.1">
    <property type="nucleotide sequence ID" value="NZ_JACYYY010000002.1"/>
</dbReference>
<dbReference type="EMBL" id="WLYP01000002">
    <property type="protein sequence ID" value="MTD35064.1"/>
    <property type="molecule type" value="Genomic_DNA"/>
</dbReference>